<dbReference type="EMBL" id="WTVN01000002">
    <property type="protein sequence ID" value="NMG42589.1"/>
    <property type="molecule type" value="Genomic_DNA"/>
</dbReference>
<dbReference type="Gene3D" id="3.10.450.530">
    <property type="entry name" value="Ribonuclease toxin, BrnT, of type II toxin-antitoxin system"/>
    <property type="match status" value="1"/>
</dbReference>
<dbReference type="InterPro" id="IPR038573">
    <property type="entry name" value="BrnT_sf"/>
</dbReference>
<protein>
    <submittedName>
        <fullName evidence="1">BrnT family toxin</fullName>
    </submittedName>
</protein>
<comment type="caution">
    <text evidence="1">The sequence shown here is derived from an EMBL/GenBank/DDBJ whole genome shotgun (WGS) entry which is preliminary data.</text>
</comment>
<sequence length="113" mass="12900">MSARIVWDEVKREGNLDKHGLDFLDAVLVLESPYRLDVESVRSGECRTQSFAYVFDVLAVLTVVHVERGNALRIVSFRPASEEERSAYHDWLENDFDDDCPDAGRARAGREQD</sequence>
<organism evidence="1 2">
    <name type="scientific">Aromatoleum toluvorans</name>
    <dbReference type="NCBI Taxonomy" id="92002"/>
    <lineage>
        <taxon>Bacteria</taxon>
        <taxon>Pseudomonadati</taxon>
        <taxon>Pseudomonadota</taxon>
        <taxon>Betaproteobacteria</taxon>
        <taxon>Rhodocyclales</taxon>
        <taxon>Rhodocyclaceae</taxon>
        <taxon>Aromatoleum</taxon>
    </lineage>
</organism>
<dbReference type="Pfam" id="PF04365">
    <property type="entry name" value="BrnT_toxin"/>
    <property type="match status" value="1"/>
</dbReference>
<evidence type="ECO:0000313" key="1">
    <source>
        <dbReference type="EMBL" id="NMG42589.1"/>
    </source>
</evidence>
<keyword evidence="2" id="KW-1185">Reference proteome</keyword>
<dbReference type="InterPro" id="IPR007460">
    <property type="entry name" value="BrnT_toxin"/>
</dbReference>
<gene>
    <name evidence="1" type="ORF">GPA22_02415</name>
</gene>
<dbReference type="Proteomes" id="UP000623795">
    <property type="component" value="Unassembled WGS sequence"/>
</dbReference>
<accession>A0ABX1PT19</accession>
<name>A0ABX1PT19_9RHOO</name>
<proteinExistence type="predicted"/>
<evidence type="ECO:0000313" key="2">
    <source>
        <dbReference type="Proteomes" id="UP000623795"/>
    </source>
</evidence>
<reference evidence="1 2" key="1">
    <citation type="submission" date="2019-12" db="EMBL/GenBank/DDBJ databases">
        <title>Comparative genomics gives insights into the taxonomy of the Azoarcus-Aromatoleum group and reveals separate origins of nif in the plant-associated Azoarcus and non-plant-associated Aromatoleum sub-groups.</title>
        <authorList>
            <person name="Lafos M."/>
            <person name="Maluk M."/>
            <person name="Batista M."/>
            <person name="Junghare M."/>
            <person name="Carmona M."/>
            <person name="Faoro H."/>
            <person name="Cruz L.M."/>
            <person name="Battistoni F."/>
            <person name="De Souza E."/>
            <person name="Pedrosa F."/>
            <person name="Chen W.-M."/>
            <person name="Poole P.S."/>
            <person name="Dixon R.A."/>
            <person name="James E.K."/>
        </authorList>
    </citation>
    <scope>NUCLEOTIDE SEQUENCE [LARGE SCALE GENOMIC DNA]</scope>
    <source>
        <strain evidence="1 2">Td21</strain>
    </source>
</reference>